<dbReference type="EnsemblMetazoa" id="ADIR014735-RA">
    <property type="protein sequence ID" value="ADIR014735-PA"/>
    <property type="gene ID" value="ADIR014735"/>
</dbReference>
<evidence type="ECO:0000313" key="2">
    <source>
        <dbReference type="EnsemblMetazoa" id="ADIR014736-PA"/>
    </source>
</evidence>
<name>A0A182NY28_9DIPT</name>
<evidence type="ECO:0000256" key="1">
    <source>
        <dbReference type="SAM" id="MobiDB-lite"/>
    </source>
</evidence>
<accession>A0A182NY28</accession>
<evidence type="ECO:0000313" key="3">
    <source>
        <dbReference type="Proteomes" id="UP000075884"/>
    </source>
</evidence>
<reference evidence="3" key="1">
    <citation type="submission" date="2013-03" db="EMBL/GenBank/DDBJ databases">
        <title>The Genome Sequence of Anopheles dirus WRAIR2.</title>
        <authorList>
            <consortium name="The Broad Institute Genomics Platform"/>
            <person name="Neafsey D.E."/>
            <person name="Walton C."/>
            <person name="Walker B."/>
            <person name="Young S.K."/>
            <person name="Zeng Q."/>
            <person name="Gargeya S."/>
            <person name="Fitzgerald M."/>
            <person name="Haas B."/>
            <person name="Abouelleil A."/>
            <person name="Allen A.W."/>
            <person name="Alvarado L."/>
            <person name="Arachchi H.M."/>
            <person name="Berlin A.M."/>
            <person name="Chapman S.B."/>
            <person name="Gainer-Dewar J."/>
            <person name="Goldberg J."/>
            <person name="Griggs A."/>
            <person name="Gujja S."/>
            <person name="Hansen M."/>
            <person name="Howarth C."/>
            <person name="Imamovic A."/>
            <person name="Ireland A."/>
            <person name="Larimer J."/>
            <person name="McCowan C."/>
            <person name="Murphy C."/>
            <person name="Pearson M."/>
            <person name="Poon T.W."/>
            <person name="Priest M."/>
            <person name="Roberts A."/>
            <person name="Saif S."/>
            <person name="Shea T."/>
            <person name="Sisk P."/>
            <person name="Sykes S."/>
            <person name="Wortman J."/>
            <person name="Nusbaum C."/>
            <person name="Birren B."/>
        </authorList>
    </citation>
    <scope>NUCLEOTIDE SEQUENCE [LARGE SCALE GENOMIC DNA]</scope>
    <source>
        <strain evidence="3">WRAIR2</strain>
    </source>
</reference>
<reference evidence="2" key="2">
    <citation type="submission" date="2020-05" db="UniProtKB">
        <authorList>
            <consortium name="EnsemblMetazoa"/>
        </authorList>
    </citation>
    <scope>IDENTIFICATION</scope>
    <source>
        <strain evidence="2">WRAIR2</strain>
    </source>
</reference>
<feature type="region of interest" description="Disordered" evidence="1">
    <location>
        <begin position="1"/>
        <end position="52"/>
    </location>
</feature>
<dbReference type="VEuPathDB" id="VectorBase:ADIR014736"/>
<feature type="compositionally biased region" description="Basic and acidic residues" evidence="1">
    <location>
        <begin position="39"/>
        <end position="49"/>
    </location>
</feature>
<protein>
    <submittedName>
        <fullName evidence="2">Uncharacterized protein</fullName>
    </submittedName>
</protein>
<dbReference type="VEuPathDB" id="VectorBase:ADIR014735"/>
<dbReference type="EnsemblMetazoa" id="ADIR014736-RA">
    <property type="protein sequence ID" value="ADIR014736-PA"/>
    <property type="gene ID" value="ADIR014736"/>
</dbReference>
<dbReference type="AlphaFoldDB" id="A0A182NY28"/>
<sequence length="105" mass="12250">MEKETNGQVKPLASMISTTVRRAGRRGNRKSTQNVFPRHFSEKIDESHPQTETNTYTYTQYISNTTLDVSNIMQKKRNKPKQPNDKHGNRRTQKAVSVIWELKLF</sequence>
<organism evidence="2 3">
    <name type="scientific">Anopheles dirus</name>
    <dbReference type="NCBI Taxonomy" id="7168"/>
    <lineage>
        <taxon>Eukaryota</taxon>
        <taxon>Metazoa</taxon>
        <taxon>Ecdysozoa</taxon>
        <taxon>Arthropoda</taxon>
        <taxon>Hexapoda</taxon>
        <taxon>Insecta</taxon>
        <taxon>Pterygota</taxon>
        <taxon>Neoptera</taxon>
        <taxon>Endopterygota</taxon>
        <taxon>Diptera</taxon>
        <taxon>Nematocera</taxon>
        <taxon>Culicoidea</taxon>
        <taxon>Culicidae</taxon>
        <taxon>Anophelinae</taxon>
        <taxon>Anopheles</taxon>
    </lineage>
</organism>
<keyword evidence="3" id="KW-1185">Reference proteome</keyword>
<dbReference type="Proteomes" id="UP000075884">
    <property type="component" value="Unassembled WGS sequence"/>
</dbReference>
<proteinExistence type="predicted"/>